<name>A0A3M7PSG1_BRAPC</name>
<proteinExistence type="predicted"/>
<reference evidence="1 2" key="1">
    <citation type="journal article" date="2018" name="Sci. Rep.">
        <title>Genomic signatures of local adaptation to the degree of environmental predictability in rotifers.</title>
        <authorList>
            <person name="Franch-Gras L."/>
            <person name="Hahn C."/>
            <person name="Garcia-Roger E.M."/>
            <person name="Carmona M.J."/>
            <person name="Serra M."/>
            <person name="Gomez A."/>
        </authorList>
    </citation>
    <scope>NUCLEOTIDE SEQUENCE [LARGE SCALE GENOMIC DNA]</scope>
    <source>
        <strain evidence="1">HYR1</strain>
    </source>
</reference>
<dbReference type="EMBL" id="REGN01009191">
    <property type="protein sequence ID" value="RNA01725.1"/>
    <property type="molecule type" value="Genomic_DNA"/>
</dbReference>
<protein>
    <submittedName>
        <fullName evidence="1">Uncharacterized protein</fullName>
    </submittedName>
</protein>
<sequence>MVHFNLVLHFTANSMYLKSIFKIAVSKSKLNSFKKITYIYFSNSLIIKSLIISEQNQVSKSTPVNILLKC</sequence>
<evidence type="ECO:0000313" key="2">
    <source>
        <dbReference type="Proteomes" id="UP000276133"/>
    </source>
</evidence>
<gene>
    <name evidence="1" type="ORF">BpHYR1_015604</name>
</gene>
<comment type="caution">
    <text evidence="1">The sequence shown here is derived from an EMBL/GenBank/DDBJ whole genome shotgun (WGS) entry which is preliminary data.</text>
</comment>
<evidence type="ECO:0000313" key="1">
    <source>
        <dbReference type="EMBL" id="RNA01725.1"/>
    </source>
</evidence>
<dbReference type="AlphaFoldDB" id="A0A3M7PSG1"/>
<dbReference type="Proteomes" id="UP000276133">
    <property type="component" value="Unassembled WGS sequence"/>
</dbReference>
<organism evidence="1 2">
    <name type="scientific">Brachionus plicatilis</name>
    <name type="common">Marine rotifer</name>
    <name type="synonym">Brachionus muelleri</name>
    <dbReference type="NCBI Taxonomy" id="10195"/>
    <lineage>
        <taxon>Eukaryota</taxon>
        <taxon>Metazoa</taxon>
        <taxon>Spiralia</taxon>
        <taxon>Gnathifera</taxon>
        <taxon>Rotifera</taxon>
        <taxon>Eurotatoria</taxon>
        <taxon>Monogononta</taxon>
        <taxon>Pseudotrocha</taxon>
        <taxon>Ploima</taxon>
        <taxon>Brachionidae</taxon>
        <taxon>Brachionus</taxon>
    </lineage>
</organism>
<keyword evidence="2" id="KW-1185">Reference proteome</keyword>
<accession>A0A3M7PSG1</accession>